<feature type="non-terminal residue" evidence="1">
    <location>
        <position position="1"/>
    </location>
</feature>
<sequence>TLLGAAISFSSQAYALDSFKTDDYSRRCPEKNQGYFLSKMFTTDKCYYIAEEISCELGTATTCADTGLPACDSGFKPTRFGPKIKCAKKKPHNPLYAPLDALYGESGVFSNLADYYSVGSQARGPLQEAQIKFTSQDNEAVERALTMLWERWKHYDQNENDLETRNKIGYRYLDTAMYRLKTKLLEHKRIMAKAEDLEATKRRDPNSVNTLEIVRLFDATFESLKAEVKYYMEHIFIDEKYELHELIENRREDFYEINAGGDDTLILFNNAIQKASASFYDQALILVSFNVPKEERMRWEEKYTEWQTYVKDAYKSYRALKLGRNIKPSVDKALEESLERTEEATAAMLDHAKYMVREGTIYVPHYKKSDPKCEQQNIWKNQCTTGEVAIAVVNELFETNVIRFNDELKTVDSNSRKTIVHEGKTYVQNEDSKTLSKNGHTASFNYVRTYPACAGKAELKFVDNEYNCYELINGSKIKRKY</sequence>
<dbReference type="EMBL" id="AEIU01000003">
    <property type="protein sequence ID" value="EFP98500.1"/>
    <property type="molecule type" value="Genomic_DNA"/>
</dbReference>
<evidence type="ECO:0000313" key="2">
    <source>
        <dbReference type="Proteomes" id="UP000002943"/>
    </source>
</evidence>
<dbReference type="RefSeq" id="WP_009599426.1">
    <property type="nucleotide sequence ID" value="NZ_AEIU01000003.1"/>
</dbReference>
<accession>E3BEY3</accession>
<dbReference type="Proteomes" id="UP000002943">
    <property type="component" value="Unassembled WGS sequence"/>
</dbReference>
<evidence type="ECO:0000313" key="1">
    <source>
        <dbReference type="EMBL" id="EFP98500.1"/>
    </source>
</evidence>
<name>E3BEY3_9VIBR</name>
<proteinExistence type="predicted"/>
<gene>
    <name evidence="1" type="ORF">VIBC2010_16344</name>
</gene>
<comment type="caution">
    <text evidence="1">The sequence shown here is derived from an EMBL/GenBank/DDBJ whole genome shotgun (WGS) entry which is preliminary data.</text>
</comment>
<dbReference type="AlphaFoldDB" id="E3BEY3"/>
<organism evidence="1 2">
    <name type="scientific">Vibrio caribbeanicus ATCC BAA-2122</name>
    <dbReference type="NCBI Taxonomy" id="796620"/>
    <lineage>
        <taxon>Bacteria</taxon>
        <taxon>Pseudomonadati</taxon>
        <taxon>Pseudomonadota</taxon>
        <taxon>Gammaproteobacteria</taxon>
        <taxon>Vibrionales</taxon>
        <taxon>Vibrionaceae</taxon>
        <taxon>Vibrio</taxon>
    </lineage>
</organism>
<keyword evidence="2" id="KW-1185">Reference proteome</keyword>
<reference evidence="1 2" key="1">
    <citation type="journal article" date="2012" name="Int. J. Syst. Evol. Microbiol.">
        <title>Vibrio caribbeanicus sp. nov., isolated from the marine sponge Scleritoderma cyanea.</title>
        <authorList>
            <person name="Hoffmann M."/>
            <person name="Monday S.R."/>
            <person name="Allard M.W."/>
            <person name="Strain E.A."/>
            <person name="Whittaker P."/>
            <person name="Naum M."/>
            <person name="McCarthy P.J."/>
            <person name="Lopez J.V."/>
            <person name="Fischer M."/>
            <person name="Brown E.W."/>
        </authorList>
    </citation>
    <scope>NUCLEOTIDE SEQUENCE [LARGE SCALE GENOMIC DNA]</scope>
    <source>
        <strain evidence="1 2">ATCC BAA-2122</strain>
    </source>
</reference>
<protein>
    <submittedName>
        <fullName evidence="1">Uncharacterized protein</fullName>
    </submittedName>
</protein>